<sequence length="237" mass="26171">MLAAEIASHEVFTDPPEATLLPEEEVLVRDSVDSRRREFTTGRHCARMALARLKFPSDRPILSGERGEPLWPVQVRGSITHCRGYRAAVVARVAEIASVGIDAEPDQPLPDGVLEAVALPREVTRTKELLRNFPGVHWDRMLFSAKESVYKTWFPLTRRPLGFEDALIEIDPEAGTFSAHILPQGVRGIRSAPEGFTGRWIAGNGLVVTAITVPATERSLDLNPDRKPDIHRGVSTA</sequence>
<feature type="domain" description="4'-phosphopantetheinyl transferase N-terminal" evidence="3">
    <location>
        <begin position="23"/>
        <end position="91"/>
    </location>
</feature>
<proteinExistence type="predicted"/>
<protein>
    <submittedName>
        <fullName evidence="4">4'-phosphopantetheinyl transferase</fullName>
    </submittedName>
</protein>
<dbReference type="Gene3D" id="3.90.470.20">
    <property type="entry name" value="4'-phosphopantetheinyl transferase domain"/>
    <property type="match status" value="1"/>
</dbReference>
<keyword evidence="5" id="KW-1185">Reference proteome</keyword>
<dbReference type="InterPro" id="IPR037143">
    <property type="entry name" value="4-PPantetheinyl_Trfase_dom_sf"/>
</dbReference>
<reference evidence="5" key="1">
    <citation type="journal article" date="2019" name="Int. J. Syst. Evol. Microbiol.">
        <title>The Global Catalogue of Microorganisms (GCM) 10K type strain sequencing project: providing services to taxonomists for standard genome sequencing and annotation.</title>
        <authorList>
            <consortium name="The Broad Institute Genomics Platform"/>
            <consortium name="The Broad Institute Genome Sequencing Center for Infectious Disease"/>
            <person name="Wu L."/>
            <person name="Ma J."/>
        </authorList>
    </citation>
    <scope>NUCLEOTIDE SEQUENCE [LARGE SCALE GENOMIC DNA]</scope>
    <source>
        <strain evidence="5">CGMCC 4.1721</strain>
    </source>
</reference>
<gene>
    <name evidence="4" type="ORF">ACFPRK_20585</name>
</gene>
<dbReference type="InterPro" id="IPR041354">
    <property type="entry name" value="4PPT_N"/>
</dbReference>
<dbReference type="RefSeq" id="WP_381823797.1">
    <property type="nucleotide sequence ID" value="NZ_JBHSKI010000009.1"/>
</dbReference>
<dbReference type="Pfam" id="PF01648">
    <property type="entry name" value="ACPS"/>
    <property type="match status" value="1"/>
</dbReference>
<name>A0ABW0B7J4_9ACTN</name>
<evidence type="ECO:0000256" key="1">
    <source>
        <dbReference type="ARBA" id="ARBA00022679"/>
    </source>
</evidence>
<dbReference type="PRINTS" id="PR01399">
    <property type="entry name" value="ENTSNTHTASED"/>
</dbReference>
<keyword evidence="1 4" id="KW-0808">Transferase</keyword>
<evidence type="ECO:0000259" key="3">
    <source>
        <dbReference type="Pfam" id="PF17837"/>
    </source>
</evidence>
<feature type="domain" description="4'-phosphopantetheinyl transferase" evidence="2">
    <location>
        <begin position="98"/>
        <end position="173"/>
    </location>
</feature>
<dbReference type="InterPro" id="IPR003542">
    <property type="entry name" value="Enbac_synth_compD-like"/>
</dbReference>
<accession>A0ABW0B7J4</accession>
<evidence type="ECO:0000313" key="4">
    <source>
        <dbReference type="EMBL" id="MFC5172967.1"/>
    </source>
</evidence>
<evidence type="ECO:0000259" key="2">
    <source>
        <dbReference type="Pfam" id="PF01648"/>
    </source>
</evidence>
<dbReference type="SUPFAM" id="SSF56214">
    <property type="entry name" value="4'-phosphopantetheinyl transferase"/>
    <property type="match status" value="1"/>
</dbReference>
<dbReference type="PANTHER" id="PTHR38096">
    <property type="entry name" value="ENTEROBACTIN SYNTHASE COMPONENT D"/>
    <property type="match status" value="1"/>
</dbReference>
<comment type="caution">
    <text evidence="4">The sequence shown here is derived from an EMBL/GenBank/DDBJ whole genome shotgun (WGS) entry which is preliminary data.</text>
</comment>
<evidence type="ECO:0000313" key="5">
    <source>
        <dbReference type="Proteomes" id="UP001596208"/>
    </source>
</evidence>
<dbReference type="Pfam" id="PF17837">
    <property type="entry name" value="4PPT_N"/>
    <property type="match status" value="1"/>
</dbReference>
<dbReference type="InterPro" id="IPR008278">
    <property type="entry name" value="4-PPantetheinyl_Trfase_dom"/>
</dbReference>
<dbReference type="GO" id="GO:0016740">
    <property type="term" value="F:transferase activity"/>
    <property type="evidence" value="ECO:0007669"/>
    <property type="project" value="UniProtKB-KW"/>
</dbReference>
<dbReference type="EMBL" id="JBHSKI010000009">
    <property type="protein sequence ID" value="MFC5172967.1"/>
    <property type="molecule type" value="Genomic_DNA"/>
</dbReference>
<dbReference type="Proteomes" id="UP001596208">
    <property type="component" value="Unassembled WGS sequence"/>
</dbReference>
<dbReference type="PANTHER" id="PTHR38096:SF1">
    <property type="entry name" value="ENTEROBACTIN SYNTHASE COMPONENT D"/>
    <property type="match status" value="1"/>
</dbReference>
<organism evidence="4 5">
    <name type="scientific">Streptomyces mutomycini</name>
    <dbReference type="NCBI Taxonomy" id="284036"/>
    <lineage>
        <taxon>Bacteria</taxon>
        <taxon>Bacillati</taxon>
        <taxon>Actinomycetota</taxon>
        <taxon>Actinomycetes</taxon>
        <taxon>Kitasatosporales</taxon>
        <taxon>Streptomycetaceae</taxon>
        <taxon>Streptomyces</taxon>
    </lineage>
</organism>